<protein>
    <recommendedName>
        <fullName evidence="5">MotA/TolQ/ExbB proton channel domain-containing protein</fullName>
    </recommendedName>
</protein>
<proteinExistence type="predicted"/>
<dbReference type="RefSeq" id="WP_055734258.1">
    <property type="nucleotide sequence ID" value="NZ_BMDY01000009.1"/>
</dbReference>
<feature type="transmembrane region" description="Helical" evidence="2">
    <location>
        <begin position="6"/>
        <end position="28"/>
    </location>
</feature>
<feature type="transmembrane region" description="Helical" evidence="2">
    <location>
        <begin position="146"/>
        <end position="164"/>
    </location>
</feature>
<name>A0ABQ1I283_9ALTE</name>
<keyword evidence="2" id="KW-0812">Transmembrane</keyword>
<keyword evidence="2" id="KW-1133">Transmembrane helix</keyword>
<evidence type="ECO:0000256" key="1">
    <source>
        <dbReference type="SAM" id="MobiDB-lite"/>
    </source>
</evidence>
<feature type="transmembrane region" description="Helical" evidence="2">
    <location>
        <begin position="108"/>
        <end position="126"/>
    </location>
</feature>
<evidence type="ECO:0000313" key="4">
    <source>
        <dbReference type="Proteomes" id="UP000651977"/>
    </source>
</evidence>
<comment type="caution">
    <text evidence="3">The sequence shown here is derived from an EMBL/GenBank/DDBJ whole genome shotgun (WGS) entry which is preliminary data.</text>
</comment>
<keyword evidence="4" id="KW-1185">Reference proteome</keyword>
<feature type="region of interest" description="Disordered" evidence="1">
    <location>
        <begin position="267"/>
        <end position="289"/>
    </location>
</feature>
<sequence>MDVIDFLIFYWQKLVLAALLFAGLAMFWHKNREAIGLFWLGIRHRFFLFGKLRRLAKNTEHNNHWFHSETVVCQDYKPYYQNINKSPAYYVKCKEYLEIVGEAGRKPLTIPLIAILFTVLVLEAWGFSYTMSGFLDISASENTRKIMAWILSLTFAVTLATVTHKMGHEIHRNKIISNVRDLWAADPEPAKALTQQAGARVGAIENPSDENEKPYVKRLNRLELGKSHPTYFWTISSVAVIIVIASILTFIRVKAFEQAQTQDSMCNVSSVTEPSSSAGEPNFDDLYPGSSPSNEVVPNVVIEHNNSVVNEGRSDRCAATEAGSWATFCLLAILFCALQTFATWASTARGFAGALSHEAHETIKGHSTVDEFATYYDNKKREIVDLAQKSLVKLQSLMAIRIQKVASNATVTKLAETAGERNFYAFLEEEHRKRLTTTIKLKQDELESQHFNQKLEASSKVEAAKTSAILTDNLAEIESAEEAKKAAIKAQFAKLTAAKETIETEEQQNNRLISEFENETGHKLTDEERKQMLQSIKDGAFA</sequence>
<feature type="compositionally biased region" description="Polar residues" evidence="1">
    <location>
        <begin position="267"/>
        <end position="279"/>
    </location>
</feature>
<feature type="region of interest" description="Disordered" evidence="1">
    <location>
        <begin position="505"/>
        <end position="529"/>
    </location>
</feature>
<dbReference type="EMBL" id="BMDY01000009">
    <property type="protein sequence ID" value="GGB05421.1"/>
    <property type="molecule type" value="Genomic_DNA"/>
</dbReference>
<evidence type="ECO:0008006" key="5">
    <source>
        <dbReference type="Google" id="ProtNLM"/>
    </source>
</evidence>
<gene>
    <name evidence="3" type="ORF">GCM10007414_18440</name>
</gene>
<feature type="transmembrane region" description="Helical" evidence="2">
    <location>
        <begin position="231"/>
        <end position="251"/>
    </location>
</feature>
<feature type="compositionally biased region" description="Basic and acidic residues" evidence="1">
    <location>
        <begin position="519"/>
        <end position="529"/>
    </location>
</feature>
<accession>A0ABQ1I283</accession>
<keyword evidence="2" id="KW-0472">Membrane</keyword>
<reference evidence="4" key="1">
    <citation type="journal article" date="2019" name="Int. J. Syst. Evol. Microbiol.">
        <title>The Global Catalogue of Microorganisms (GCM) 10K type strain sequencing project: providing services to taxonomists for standard genome sequencing and annotation.</title>
        <authorList>
            <consortium name="The Broad Institute Genomics Platform"/>
            <consortium name="The Broad Institute Genome Sequencing Center for Infectious Disease"/>
            <person name="Wu L."/>
            <person name="Ma J."/>
        </authorList>
    </citation>
    <scope>NUCLEOTIDE SEQUENCE [LARGE SCALE GENOMIC DNA]</scope>
    <source>
        <strain evidence="4">CGMCC 1.10131</strain>
    </source>
</reference>
<dbReference type="Proteomes" id="UP000651977">
    <property type="component" value="Unassembled WGS sequence"/>
</dbReference>
<evidence type="ECO:0000256" key="2">
    <source>
        <dbReference type="SAM" id="Phobius"/>
    </source>
</evidence>
<evidence type="ECO:0000313" key="3">
    <source>
        <dbReference type="EMBL" id="GGB05421.1"/>
    </source>
</evidence>
<organism evidence="3 4">
    <name type="scientific">Agarivorans gilvus</name>
    <dbReference type="NCBI Taxonomy" id="680279"/>
    <lineage>
        <taxon>Bacteria</taxon>
        <taxon>Pseudomonadati</taxon>
        <taxon>Pseudomonadota</taxon>
        <taxon>Gammaproteobacteria</taxon>
        <taxon>Alteromonadales</taxon>
        <taxon>Alteromonadaceae</taxon>
        <taxon>Agarivorans</taxon>
    </lineage>
</organism>